<sequence>MTVLDIIFKGEFMKPRELCESTWKEIANNFLDFKATKKGQNLKKISKNKDIIFEISFQSNRYNYSSSVRFSVHFLIQSKLMKKANINNGLVYGGELETIIDRGRIFRWFEIGGASYQSSVNEIIELLKKYIIPICDNFEDTEVNIEKILNKKAKSPSLFYYIYFFAGKEKAEQYFNKFINEDKLKSKYRGLYHSLEKLPKESIDINVSEFLGADIIKFAYLNGIKMD</sequence>
<accession>A0A2C6BF69</accession>
<evidence type="ECO:0008006" key="3">
    <source>
        <dbReference type="Google" id="ProtNLM"/>
    </source>
</evidence>
<reference evidence="1 2" key="1">
    <citation type="submission" date="2017-06" db="EMBL/GenBank/DDBJ databases">
        <title>Draft genome sequence of Fusobacterium nucleatum subsp. polymorphum KCOM 1248 (=ChDC F113).</title>
        <authorList>
            <person name="Kook J.-K."/>
            <person name="Park S.-N."/>
            <person name="Lim Y.K."/>
            <person name="Roh H."/>
        </authorList>
    </citation>
    <scope>NUCLEOTIDE SEQUENCE [LARGE SCALE GENOMIC DNA]</scope>
    <source>
        <strain evidence="2">KCOM 1248 (ChDC F113)</strain>
    </source>
</reference>
<name>A0A2C6BF69_FUSNP</name>
<evidence type="ECO:0000313" key="1">
    <source>
        <dbReference type="EMBL" id="PHI02893.1"/>
    </source>
</evidence>
<gene>
    <name evidence="1" type="ORF">CA836_10485</name>
</gene>
<dbReference type="EMBL" id="NIRK01000001">
    <property type="protein sequence ID" value="PHI02893.1"/>
    <property type="molecule type" value="Genomic_DNA"/>
</dbReference>
<proteinExistence type="predicted"/>
<dbReference type="Pfam" id="PF14137">
    <property type="entry name" value="DUF4304"/>
    <property type="match status" value="1"/>
</dbReference>
<protein>
    <recommendedName>
        <fullName evidence="3">DUF4304 domain-containing protein</fullName>
    </recommendedName>
</protein>
<comment type="caution">
    <text evidence="1">The sequence shown here is derived from an EMBL/GenBank/DDBJ whole genome shotgun (WGS) entry which is preliminary data.</text>
</comment>
<dbReference type="InterPro" id="IPR025412">
    <property type="entry name" value="DUF4304"/>
</dbReference>
<dbReference type="Proteomes" id="UP000223525">
    <property type="component" value="Unassembled WGS sequence"/>
</dbReference>
<organism evidence="1 2">
    <name type="scientific">Fusobacterium nucleatum subsp. polymorphum</name>
    <name type="common">Fusobacterium polymorphum</name>
    <dbReference type="NCBI Taxonomy" id="76857"/>
    <lineage>
        <taxon>Bacteria</taxon>
        <taxon>Fusobacteriati</taxon>
        <taxon>Fusobacteriota</taxon>
        <taxon>Fusobacteriia</taxon>
        <taxon>Fusobacteriales</taxon>
        <taxon>Fusobacteriaceae</taxon>
        <taxon>Fusobacterium</taxon>
    </lineage>
</organism>
<dbReference type="AlphaFoldDB" id="A0A2C6BF69"/>
<evidence type="ECO:0000313" key="2">
    <source>
        <dbReference type="Proteomes" id="UP000223525"/>
    </source>
</evidence>